<dbReference type="Gene3D" id="2.60.40.10">
    <property type="entry name" value="Immunoglobulins"/>
    <property type="match status" value="2"/>
</dbReference>
<comment type="subcellular location">
    <subcellularLocation>
        <location evidence="3">Plastid</location>
        <location evidence="3">Amyloplast</location>
    </subcellularLocation>
    <subcellularLocation>
        <location evidence="2">Plastid</location>
        <location evidence="2">Chloroplast</location>
    </subcellularLocation>
</comment>
<evidence type="ECO:0000256" key="14">
    <source>
        <dbReference type="SAM" id="MobiDB-lite"/>
    </source>
</evidence>
<feature type="compositionally biased region" description="Basic and acidic residues" evidence="14">
    <location>
        <begin position="182"/>
        <end position="194"/>
    </location>
</feature>
<dbReference type="AlphaFoldDB" id="A0A7I8L6R7"/>
<dbReference type="Pfam" id="PF16760">
    <property type="entry name" value="CBM53"/>
    <property type="match status" value="3"/>
</dbReference>
<feature type="domain" description="Carbohydrate binding module family 25" evidence="15">
    <location>
        <begin position="710"/>
        <end position="799"/>
    </location>
</feature>
<evidence type="ECO:0000256" key="1">
    <source>
        <dbReference type="ARBA" id="ARBA00001478"/>
    </source>
</evidence>
<evidence type="ECO:0000256" key="7">
    <source>
        <dbReference type="ARBA" id="ARBA00022528"/>
    </source>
</evidence>
<organism evidence="16 17">
    <name type="scientific">Spirodela intermedia</name>
    <name type="common">Intermediate duckweed</name>
    <dbReference type="NCBI Taxonomy" id="51605"/>
    <lineage>
        <taxon>Eukaryota</taxon>
        <taxon>Viridiplantae</taxon>
        <taxon>Streptophyta</taxon>
        <taxon>Embryophyta</taxon>
        <taxon>Tracheophyta</taxon>
        <taxon>Spermatophyta</taxon>
        <taxon>Magnoliopsida</taxon>
        <taxon>Liliopsida</taxon>
        <taxon>Araceae</taxon>
        <taxon>Lemnoideae</taxon>
        <taxon>Spirodela</taxon>
    </lineage>
</organism>
<keyword evidence="7" id="KW-0150">Chloroplast</keyword>
<dbReference type="Pfam" id="PF08323">
    <property type="entry name" value="Glyco_transf_5"/>
    <property type="match status" value="1"/>
</dbReference>
<dbReference type="EC" id="2.4.1.21" evidence="6"/>
<dbReference type="OrthoDB" id="768590at2759"/>
<dbReference type="UniPathway" id="UPA00152"/>
<evidence type="ECO:0000256" key="3">
    <source>
        <dbReference type="ARBA" id="ARBA00004602"/>
    </source>
</evidence>
<feature type="region of interest" description="Disordered" evidence="14">
    <location>
        <begin position="182"/>
        <end position="216"/>
    </location>
</feature>
<protein>
    <recommendedName>
        <fullName evidence="6">starch synthase</fullName>
        <ecNumber evidence="6">2.4.1.21</ecNumber>
    </recommendedName>
</protein>
<dbReference type="GO" id="GO:0009501">
    <property type="term" value="C:amyloplast"/>
    <property type="evidence" value="ECO:0007669"/>
    <property type="project" value="UniProtKB-SubCell"/>
</dbReference>
<feature type="region of interest" description="Disordered" evidence="14">
    <location>
        <begin position="482"/>
        <end position="509"/>
    </location>
</feature>
<dbReference type="InterPro" id="IPR011835">
    <property type="entry name" value="GS/SS"/>
</dbReference>
<dbReference type="InterPro" id="IPR013783">
    <property type="entry name" value="Ig-like_fold"/>
</dbReference>
<dbReference type="GO" id="GO:0009011">
    <property type="term" value="F:alpha-1,4-glucan glucosyltransferase (ADP-glucose donor) activity"/>
    <property type="evidence" value="ECO:0007669"/>
    <property type="project" value="UniProtKB-EC"/>
</dbReference>
<dbReference type="InterPro" id="IPR005085">
    <property type="entry name" value="CBM25"/>
</dbReference>
<feature type="region of interest" description="Disordered" evidence="14">
    <location>
        <begin position="50"/>
        <end position="102"/>
    </location>
</feature>
<evidence type="ECO:0000256" key="2">
    <source>
        <dbReference type="ARBA" id="ARBA00004229"/>
    </source>
</evidence>
<dbReference type="PANTHER" id="PTHR46083:SF5">
    <property type="entry name" value="STARCH SYNTHASE 3, CHLOROPLASTIC_AMYLOPLASTIC"/>
    <property type="match status" value="1"/>
</dbReference>
<sequence>MEITLHARGPVDCREVLPGGFRIRPIVNLSSQSPTCCRQIPQMRALPRMTASSDYPRRRSRRSLIPKTNRSTPRGFSPGQQIGTSTQKKDQEAIEDGDMVSRSSEKTILETKSVTVSSFVPTQKNTDDLEEEIEGTESVEGKVLSSNPTKISNRIDTDELEGDKIVEKEDENIARTDNMVDEKGDKVSNHDGIGREVSPVEEEDSMSIISSETGKTESLQQTVFDVEDQTENILGDMKGLKDNGVDEEKVVEESSEEERTTGHVENVIDLSVEEETVVEAKPEIEVDPEIHKQILNKTLDEEQVVDRSSEEERMTGHIENVVDLSVEEETVVEVKPEDEVDPEIQKQILNKIAEENVSSGKKIFFYPQVMKVDQPCQIFLNRSISALVNESDISIKGAFNDWKWKSFTEKLHKTDLHGDWWSCQIHVPKEAYKMDFVFFNGGSIYENNDFKDFHIDIEGEMNASAFEEFLVEEKRRELQKLAEEQAERERQAEEQRREEEERAGREADRAQARIEVEKRRQALYHLIRQAVPSVESLWHIEPTVFKEKDMVRIFYNRSSRPLAHATEIWLHGGYNKWTDGPSISERLSRSDKKDGDWWYADVIVPDRALVMDWVFADGPPKNARIYDNNNNQDFHAVVPNCISEEIFWADEEEYIYDKIQEERKLKVEAAKSKAEKALSLKAETKAKTMKSFLLSQKHIVYTEPLEVQAGREVTVFYNPSNTVLNGRHDIWLRCSFNRWTHHAGPLPPQRMASSEHGSHVQATVKVPLDAYMMDFVFSDREDGGTFDNRNQMDYHIPVTGGLHKEPPMHIVHIAVEMAPIAKVGGLGDVVTSLSRAVQDLGHNVEIILPKYDCMNLSNVKDFQFSRSFAWGGTEIKMWFGKVEGLSVYFLEPQNSMFWTGCIYGGRNDAERFGFFCHAALEFLLQRGSHPDILHCHDWSSAPVAWLFKEHYRHYGLGSARIVFTIHNLEFGGQFIGKAMEHADKATTVSHTYSREVSGNPVIAPHLHKFHGILNGIDPDIWDPYNDNFIPVPYTAENVVEGKRAAKEALQQRLGLRKSDYPMVGIITRLTVQKGIHLIKHAIFQTLDKNGQVVLLGSAPDPRIQGDFTNLANQLHSSHADRARLCLTYDEPLSHLIYAGSDFILVPSIFEPCGLTQLIAMRYGSIPVVRKTGGLYDTVFDVDNDRERARAQGLQPNGFSFDGTDSGGQVMEQDWSWNRPALDYMELYHSARK</sequence>
<dbReference type="GO" id="GO:0009507">
    <property type="term" value="C:chloroplast"/>
    <property type="evidence" value="ECO:0007669"/>
    <property type="project" value="UniProtKB-SubCell"/>
</dbReference>
<gene>
    <name evidence="16" type="ORF">SI8410_11016258</name>
</gene>
<keyword evidence="13" id="KW-0035">Amyloplast</keyword>
<keyword evidence="9" id="KW-0328">Glycosyltransferase</keyword>
<evidence type="ECO:0000256" key="12">
    <source>
        <dbReference type="ARBA" id="ARBA00022946"/>
    </source>
</evidence>
<evidence type="ECO:0000256" key="6">
    <source>
        <dbReference type="ARBA" id="ARBA00012588"/>
    </source>
</evidence>
<dbReference type="CDD" id="cd03791">
    <property type="entry name" value="GT5_Glycogen_synthase_DULL1-like"/>
    <property type="match status" value="1"/>
</dbReference>
<keyword evidence="8" id="KW-0934">Plastid</keyword>
<dbReference type="GO" id="GO:2001070">
    <property type="term" value="F:starch binding"/>
    <property type="evidence" value="ECO:0007669"/>
    <property type="project" value="InterPro"/>
</dbReference>
<feature type="domain" description="Carbohydrate binding module family 25" evidence="15">
    <location>
        <begin position="548"/>
        <end position="639"/>
    </location>
</feature>
<feature type="domain" description="Carbohydrate binding module family 25" evidence="15">
    <location>
        <begin position="373"/>
        <end position="458"/>
    </location>
</feature>
<dbReference type="GO" id="GO:0010021">
    <property type="term" value="P:amylopectin biosynthetic process"/>
    <property type="evidence" value="ECO:0007669"/>
    <property type="project" value="UniProtKB-ARBA"/>
</dbReference>
<evidence type="ECO:0000256" key="13">
    <source>
        <dbReference type="ARBA" id="ARBA00023234"/>
    </source>
</evidence>
<comment type="similarity">
    <text evidence="5">Belongs to the glycosyltransferase 1 family. Bacterial/plant glycogen synthase subfamily.</text>
</comment>
<dbReference type="EMBL" id="LR746274">
    <property type="protein sequence ID" value="CAA7405580.1"/>
    <property type="molecule type" value="Genomic_DNA"/>
</dbReference>
<evidence type="ECO:0000313" key="16">
    <source>
        <dbReference type="EMBL" id="CAA7405580.1"/>
    </source>
</evidence>
<dbReference type="Gene3D" id="3.40.50.2000">
    <property type="entry name" value="Glycogen Phosphorylase B"/>
    <property type="match status" value="3"/>
</dbReference>
<dbReference type="SUPFAM" id="SSF53756">
    <property type="entry name" value="UDP-Glycosyltransferase/glycogen phosphorylase"/>
    <property type="match status" value="1"/>
</dbReference>
<reference evidence="16" key="1">
    <citation type="submission" date="2020-02" db="EMBL/GenBank/DDBJ databases">
        <authorList>
            <person name="Scholz U."/>
            <person name="Mascher M."/>
            <person name="Fiebig A."/>
        </authorList>
    </citation>
    <scope>NUCLEOTIDE SEQUENCE</scope>
</reference>
<dbReference type="SMART" id="SM01066">
    <property type="entry name" value="CBM_25"/>
    <property type="match status" value="3"/>
</dbReference>
<dbReference type="PANTHER" id="PTHR46083">
    <property type="match status" value="1"/>
</dbReference>
<dbReference type="GO" id="GO:0019252">
    <property type="term" value="P:starch biosynthetic process"/>
    <property type="evidence" value="ECO:0007669"/>
    <property type="project" value="UniProtKB-UniPathway"/>
</dbReference>
<keyword evidence="10" id="KW-0808">Transferase</keyword>
<evidence type="ECO:0000256" key="10">
    <source>
        <dbReference type="ARBA" id="ARBA00022679"/>
    </source>
</evidence>
<dbReference type="FunFam" id="3.40.50.2000:FF:000165">
    <property type="entry name" value="Starch synthase, chloroplastic/amyloplastic"/>
    <property type="match status" value="1"/>
</dbReference>
<dbReference type="GO" id="GO:0004373">
    <property type="term" value="F:alpha-1,4-glucan glucosyltransferase (UDP-glucose donor) activity"/>
    <property type="evidence" value="ECO:0007669"/>
    <property type="project" value="InterPro"/>
</dbReference>
<evidence type="ECO:0000259" key="15">
    <source>
        <dbReference type="SMART" id="SM01066"/>
    </source>
</evidence>
<evidence type="ECO:0000256" key="5">
    <source>
        <dbReference type="ARBA" id="ARBA00010281"/>
    </source>
</evidence>
<accession>A0A7I8L6R7</accession>
<comment type="pathway">
    <text evidence="4">Glycan biosynthesis; starch biosynthesis.</text>
</comment>
<keyword evidence="17" id="KW-1185">Reference proteome</keyword>
<keyword evidence="11" id="KW-0750">Starch biosynthesis</keyword>
<evidence type="ECO:0000313" key="17">
    <source>
        <dbReference type="Proteomes" id="UP000663760"/>
    </source>
</evidence>
<evidence type="ECO:0000256" key="4">
    <source>
        <dbReference type="ARBA" id="ARBA00004727"/>
    </source>
</evidence>
<proteinExistence type="inferred from homology"/>
<dbReference type="Proteomes" id="UP000663760">
    <property type="component" value="Chromosome 11"/>
</dbReference>
<feature type="compositionally biased region" description="Polar residues" evidence="14">
    <location>
        <begin position="66"/>
        <end position="86"/>
    </location>
</feature>
<keyword evidence="12" id="KW-0809">Transit peptide</keyword>
<evidence type="ECO:0000256" key="11">
    <source>
        <dbReference type="ARBA" id="ARBA00022922"/>
    </source>
</evidence>
<dbReference type="InterPro" id="IPR013534">
    <property type="entry name" value="Starch_synth_cat_dom"/>
</dbReference>
<comment type="catalytic activity">
    <reaction evidence="1">
        <text>[(1-&gt;4)-alpha-D-glucosyl](n) + ADP-alpha-D-glucose = [(1-&gt;4)-alpha-D-glucosyl](n+1) + ADP + H(+)</text>
        <dbReference type="Rhea" id="RHEA:18189"/>
        <dbReference type="Rhea" id="RHEA-COMP:9584"/>
        <dbReference type="Rhea" id="RHEA-COMP:9587"/>
        <dbReference type="ChEBI" id="CHEBI:15378"/>
        <dbReference type="ChEBI" id="CHEBI:15444"/>
        <dbReference type="ChEBI" id="CHEBI:57498"/>
        <dbReference type="ChEBI" id="CHEBI:456216"/>
        <dbReference type="EC" id="2.4.1.21"/>
    </reaction>
</comment>
<dbReference type="HAMAP" id="MF_00484">
    <property type="entry name" value="Glycogen_synth"/>
    <property type="match status" value="1"/>
</dbReference>
<evidence type="ECO:0000256" key="8">
    <source>
        <dbReference type="ARBA" id="ARBA00022640"/>
    </source>
</evidence>
<name>A0A7I8L6R7_SPIIN</name>
<evidence type="ECO:0000256" key="9">
    <source>
        <dbReference type="ARBA" id="ARBA00022676"/>
    </source>
</evidence>